<dbReference type="KEGG" id="caa:Caka_2147"/>
<evidence type="ECO:0000256" key="1">
    <source>
        <dbReference type="ARBA" id="ARBA00022729"/>
    </source>
</evidence>
<dbReference type="HOGENOM" id="CLU_1632579_0_0_0"/>
<dbReference type="EMBL" id="CP001998">
    <property type="protein sequence ID" value="ADE55165.1"/>
    <property type="molecule type" value="Genomic_DNA"/>
</dbReference>
<dbReference type="GO" id="GO:0019867">
    <property type="term" value="C:outer membrane"/>
    <property type="evidence" value="ECO:0007669"/>
    <property type="project" value="InterPro"/>
</dbReference>
<evidence type="ECO:0000313" key="5">
    <source>
        <dbReference type="EMBL" id="ADE55165.1"/>
    </source>
</evidence>
<evidence type="ECO:0000256" key="3">
    <source>
        <dbReference type="SAM" id="SignalP"/>
    </source>
</evidence>
<feature type="signal peptide" evidence="3">
    <location>
        <begin position="1"/>
        <end position="21"/>
    </location>
</feature>
<evidence type="ECO:0000256" key="2">
    <source>
        <dbReference type="ARBA" id="ARBA00023136"/>
    </source>
</evidence>
<dbReference type="RefSeq" id="WP_013043887.1">
    <property type="nucleotide sequence ID" value="NC_014008.1"/>
</dbReference>
<proteinExistence type="predicted"/>
<sequence length="162" mass="18100">MKYLSSFAVLLLAFAGQSVVAEETVSRAEYDALLKRVEALEQQYAAVSPDAVAEAVVAKQAASSPEQKESFMDSVVDAVNMREEAANYPWMEAAKWDQLAKGMSEKEVRAILGEPTMDDPSLHKRVDTVYTYRGRRVATGELVKGYVKFYKKKCIVIERPKL</sequence>
<keyword evidence="6" id="KW-1185">Reference proteome</keyword>
<evidence type="ECO:0000313" key="6">
    <source>
        <dbReference type="Proteomes" id="UP000000925"/>
    </source>
</evidence>
<dbReference type="Gene3D" id="3.30.1450.10">
    <property type="match status" value="1"/>
</dbReference>
<dbReference type="Pfam" id="PF04355">
    <property type="entry name" value="BamE"/>
    <property type="match status" value="1"/>
</dbReference>
<keyword evidence="2" id="KW-0472">Membrane</keyword>
<dbReference type="OrthoDB" id="197625at2"/>
<dbReference type="STRING" id="583355.Caka_2147"/>
<accession>D5EM05</accession>
<dbReference type="eggNOG" id="COG0272">
    <property type="taxonomic scope" value="Bacteria"/>
</dbReference>
<dbReference type="InterPro" id="IPR037873">
    <property type="entry name" value="BamE-like"/>
</dbReference>
<reference evidence="5 6" key="1">
    <citation type="journal article" date="2010" name="Stand. Genomic Sci.">
        <title>Complete genome sequence of Coraliomargarita akajimensis type strain (04OKA010-24).</title>
        <authorList>
            <person name="Mavromatis K."/>
            <person name="Abt B."/>
            <person name="Brambilla E."/>
            <person name="Lapidus A."/>
            <person name="Copeland A."/>
            <person name="Deshpande S."/>
            <person name="Nolan M."/>
            <person name="Lucas S."/>
            <person name="Tice H."/>
            <person name="Cheng J.F."/>
            <person name="Han C."/>
            <person name="Detter J.C."/>
            <person name="Woyke T."/>
            <person name="Goodwin L."/>
            <person name="Pitluck S."/>
            <person name="Held B."/>
            <person name="Brettin T."/>
            <person name="Tapia R."/>
            <person name="Ivanova N."/>
            <person name="Mikhailova N."/>
            <person name="Pati A."/>
            <person name="Liolios K."/>
            <person name="Chen A."/>
            <person name="Palaniappan K."/>
            <person name="Land M."/>
            <person name="Hauser L."/>
            <person name="Chang Y.J."/>
            <person name="Jeffries C.D."/>
            <person name="Rohde M."/>
            <person name="Goker M."/>
            <person name="Bristow J."/>
            <person name="Eisen J.A."/>
            <person name="Markowitz V."/>
            <person name="Hugenholtz P."/>
            <person name="Klenk H.P."/>
            <person name="Kyrpides N.C."/>
        </authorList>
    </citation>
    <scope>NUCLEOTIDE SEQUENCE [LARGE SCALE GENOMIC DNA]</scope>
    <source>
        <strain evidence="6">DSM 45221 / IAM 15411 / JCM 23193 / KCTC 12865</strain>
    </source>
</reference>
<organism evidence="5 6">
    <name type="scientific">Coraliomargarita akajimensis (strain DSM 45221 / IAM 15411 / JCM 23193 / KCTC 12865 / 04OKA010-24)</name>
    <dbReference type="NCBI Taxonomy" id="583355"/>
    <lineage>
        <taxon>Bacteria</taxon>
        <taxon>Pseudomonadati</taxon>
        <taxon>Verrucomicrobiota</taxon>
        <taxon>Opitutia</taxon>
        <taxon>Puniceicoccales</taxon>
        <taxon>Coraliomargaritaceae</taxon>
        <taxon>Coraliomargarita</taxon>
    </lineage>
</organism>
<dbReference type="Proteomes" id="UP000000925">
    <property type="component" value="Chromosome"/>
</dbReference>
<protein>
    <recommendedName>
        <fullName evidence="4">Outer membrane protein assembly factor BamE domain-containing protein</fullName>
    </recommendedName>
</protein>
<keyword evidence="1 3" id="KW-0732">Signal</keyword>
<gene>
    <name evidence="5" type="ordered locus">Caka_2147</name>
</gene>
<feature type="chain" id="PRO_5003070804" description="Outer membrane protein assembly factor BamE domain-containing protein" evidence="3">
    <location>
        <begin position="22"/>
        <end position="162"/>
    </location>
</feature>
<name>D5EM05_CORAD</name>
<dbReference type="InterPro" id="IPR007450">
    <property type="entry name" value="BamE_dom"/>
</dbReference>
<dbReference type="AlphaFoldDB" id="D5EM05"/>
<feature type="domain" description="Outer membrane protein assembly factor BamE" evidence="4">
    <location>
        <begin position="91"/>
        <end position="138"/>
    </location>
</feature>
<evidence type="ECO:0000259" key="4">
    <source>
        <dbReference type="Pfam" id="PF04355"/>
    </source>
</evidence>